<evidence type="ECO:0000313" key="2">
    <source>
        <dbReference type="EnsemblMetazoa" id="MESCA001068-PA"/>
    </source>
</evidence>
<reference evidence="3" key="1">
    <citation type="submission" date="2013-02" db="EMBL/GenBank/DDBJ databases">
        <authorList>
            <person name="Hughes D."/>
        </authorList>
    </citation>
    <scope>NUCLEOTIDE SEQUENCE</scope>
    <source>
        <strain>Durham</strain>
        <strain evidence="3">NC isolate 2 -- Noor lab</strain>
    </source>
</reference>
<proteinExistence type="predicted"/>
<dbReference type="AlphaFoldDB" id="T1GCP8"/>
<dbReference type="Proteomes" id="UP000015102">
    <property type="component" value="Unassembled WGS sequence"/>
</dbReference>
<dbReference type="EMBL" id="CAQQ02190289">
    <property type="status" value="NOT_ANNOTATED_CDS"/>
    <property type="molecule type" value="Genomic_DNA"/>
</dbReference>
<dbReference type="EnsemblMetazoa" id="MESCA001068-RA">
    <property type="protein sequence ID" value="MESCA001068-PA"/>
    <property type="gene ID" value="MESCA001068"/>
</dbReference>
<dbReference type="EMBL" id="CAQQ02190288">
    <property type="status" value="NOT_ANNOTATED_CDS"/>
    <property type="molecule type" value="Genomic_DNA"/>
</dbReference>
<evidence type="ECO:0000313" key="3">
    <source>
        <dbReference type="Proteomes" id="UP000015102"/>
    </source>
</evidence>
<protein>
    <submittedName>
        <fullName evidence="2">Uncharacterized protein</fullName>
    </submittedName>
</protein>
<feature type="region of interest" description="Disordered" evidence="1">
    <location>
        <begin position="51"/>
        <end position="84"/>
    </location>
</feature>
<sequence length="84" mass="9426">MCLVVNEDPPMRGGDISSLFDNAIVKEFISQSEISDIESHWNMCPEVDSSTPTLPTIYGPNPESLTRQTLRCDKTPEKPQMSRI</sequence>
<evidence type="ECO:0000256" key="1">
    <source>
        <dbReference type="SAM" id="MobiDB-lite"/>
    </source>
</evidence>
<organism evidence="2 3">
    <name type="scientific">Megaselia scalaris</name>
    <name type="common">Humpbacked fly</name>
    <name type="synonym">Phora scalaris</name>
    <dbReference type="NCBI Taxonomy" id="36166"/>
    <lineage>
        <taxon>Eukaryota</taxon>
        <taxon>Metazoa</taxon>
        <taxon>Ecdysozoa</taxon>
        <taxon>Arthropoda</taxon>
        <taxon>Hexapoda</taxon>
        <taxon>Insecta</taxon>
        <taxon>Pterygota</taxon>
        <taxon>Neoptera</taxon>
        <taxon>Endopterygota</taxon>
        <taxon>Diptera</taxon>
        <taxon>Brachycera</taxon>
        <taxon>Muscomorpha</taxon>
        <taxon>Platypezoidea</taxon>
        <taxon>Phoridae</taxon>
        <taxon>Megaseliini</taxon>
        <taxon>Megaselia</taxon>
    </lineage>
</organism>
<reference evidence="2" key="2">
    <citation type="submission" date="2015-06" db="UniProtKB">
        <authorList>
            <consortium name="EnsemblMetazoa"/>
        </authorList>
    </citation>
    <scope>IDENTIFICATION</scope>
</reference>
<keyword evidence="3" id="KW-1185">Reference proteome</keyword>
<dbReference type="HOGENOM" id="CLU_2530059_0_0_1"/>
<accession>T1GCP8</accession>
<name>T1GCP8_MEGSC</name>